<feature type="compositionally biased region" description="Polar residues" evidence="1">
    <location>
        <begin position="262"/>
        <end position="276"/>
    </location>
</feature>
<dbReference type="GO" id="GO:0043539">
    <property type="term" value="F:protein serine/threonine kinase activator activity"/>
    <property type="evidence" value="ECO:0007669"/>
    <property type="project" value="TreeGrafter"/>
</dbReference>
<dbReference type="Pfam" id="PF15350">
    <property type="entry name" value="ETAA1"/>
    <property type="match status" value="1"/>
</dbReference>
<feature type="compositionally biased region" description="Basic and acidic residues" evidence="1">
    <location>
        <begin position="180"/>
        <end position="193"/>
    </location>
</feature>
<feature type="region of interest" description="Disordered" evidence="1">
    <location>
        <begin position="180"/>
        <end position="525"/>
    </location>
</feature>
<feature type="region of interest" description="Disordered" evidence="1">
    <location>
        <begin position="1"/>
        <end position="79"/>
    </location>
</feature>
<organism evidence="2 3">
    <name type="scientific">Conger conger</name>
    <name type="common">Conger eel</name>
    <name type="synonym">Muraena conger</name>
    <dbReference type="NCBI Taxonomy" id="82655"/>
    <lineage>
        <taxon>Eukaryota</taxon>
        <taxon>Metazoa</taxon>
        <taxon>Chordata</taxon>
        <taxon>Craniata</taxon>
        <taxon>Vertebrata</taxon>
        <taxon>Euteleostomi</taxon>
        <taxon>Actinopterygii</taxon>
        <taxon>Neopterygii</taxon>
        <taxon>Teleostei</taxon>
        <taxon>Anguilliformes</taxon>
        <taxon>Congridae</taxon>
        <taxon>Conger</taxon>
    </lineage>
</organism>
<feature type="compositionally biased region" description="Pro residues" evidence="1">
    <location>
        <begin position="437"/>
        <end position="450"/>
    </location>
</feature>
<sequence>MNERRKHLSSASGSEDHEVKHSQNKLKTNRLSRSLRQTQQSPSSDSSYNCHKDFKTPKRHTRIRHCASHNADSPSNDSDLQQDIIWDPTSPTAVCNGKGVKKSSTNVRAVDISEIANRIAPKNERPIAPEPSLLQWIGDTAVPCTPEVPQPRTRTKSTRQNDVEDLMKLAKQFDFNMHQQDKEQDMEQVREAYEGGAEADTDDLREPGGLVNHPLPSRSEGPASGQAPASQTRGCAKPATPARGPAGQVTDDFNALFDAPTQRISGRLSQISSGQSPEGRAPAVAVSRKGGVFGNVSPGSFRKPGGGSRTPTSSRVDDDWGDDDLLDDSIVLEMTQNPELFATPKHCSTQIGPSPKQNTVNRQPGAPGRTPKGNSAAKGLDGLYPGKNPKSKNRNTFKLETNPDFHVKESLSGEEQNSGRVPESGRPGQPGGLQRPNGPPQPHKPAPLEPPINVKTQTVPSGGRVTGSQRPVAQRSSSTTTSTYVTRPVQASGRVPAVHGTEIGKTGPRKPAEGPEPVDGRPVDAMEDDLDSLFASDSLWDDDDDLLCQVCEDVEKLSESQTPGTAPLDPAPAPVRSTKPSTEPSTVPLYPAPTGLRPSPPSLAAKGPVAQNVYAGGRGQVARPSPCSFSRSVSVPGSGAAFPKTVLGSLVRNISVPAANCTQGSASFPQGSLANRAGPYKFTQLKTPTPGARWNAAWNAAGNLTSSARNAAGPRPSSFKRHLSDPVALTQKVFVPNLVPVRCSEAEIERKKQEAIARRRVRMQMSQKHGGPT</sequence>
<keyword evidence="3" id="KW-1185">Reference proteome</keyword>
<feature type="compositionally biased region" description="Polar residues" evidence="1">
    <location>
        <begin position="31"/>
        <end position="49"/>
    </location>
</feature>
<dbReference type="Proteomes" id="UP001152803">
    <property type="component" value="Unassembled WGS sequence"/>
</dbReference>
<name>A0A9Q1E088_CONCO</name>
<dbReference type="GO" id="GO:0043596">
    <property type="term" value="C:nuclear replication fork"/>
    <property type="evidence" value="ECO:0007669"/>
    <property type="project" value="TreeGrafter"/>
</dbReference>
<evidence type="ECO:0000256" key="1">
    <source>
        <dbReference type="SAM" id="MobiDB-lite"/>
    </source>
</evidence>
<dbReference type="OrthoDB" id="9378993at2759"/>
<comment type="caution">
    <text evidence="2">The sequence shown here is derived from an EMBL/GenBank/DDBJ whole genome shotgun (WGS) entry which is preliminary data.</text>
</comment>
<gene>
    <name evidence="2" type="ORF">COCON_G00039170</name>
</gene>
<feature type="compositionally biased region" description="Basic residues" evidence="1">
    <location>
        <begin position="57"/>
        <end position="67"/>
    </location>
</feature>
<dbReference type="GO" id="GO:0031297">
    <property type="term" value="P:replication fork processing"/>
    <property type="evidence" value="ECO:0007669"/>
    <property type="project" value="TreeGrafter"/>
</dbReference>
<protein>
    <recommendedName>
        <fullName evidence="4">Ewing's tumor-associated antigen 1-like</fullName>
    </recommendedName>
</protein>
<dbReference type="InterPro" id="IPR029406">
    <property type="entry name" value="ETAA1"/>
</dbReference>
<dbReference type="PANTHER" id="PTHR16434">
    <property type="entry name" value="EWING'S TUMOR-ASSOCIATED ANTIGEN 1 ETAA1"/>
    <property type="match status" value="1"/>
</dbReference>
<dbReference type="EMBL" id="JAFJMO010000002">
    <property type="protein sequence ID" value="KAJ8285067.1"/>
    <property type="molecule type" value="Genomic_DNA"/>
</dbReference>
<evidence type="ECO:0000313" key="3">
    <source>
        <dbReference type="Proteomes" id="UP001152803"/>
    </source>
</evidence>
<evidence type="ECO:0008006" key="4">
    <source>
        <dbReference type="Google" id="ProtNLM"/>
    </source>
</evidence>
<feature type="compositionally biased region" description="Basic and acidic residues" evidence="1">
    <location>
        <begin position="401"/>
        <end position="411"/>
    </location>
</feature>
<evidence type="ECO:0000313" key="2">
    <source>
        <dbReference type="EMBL" id="KAJ8285067.1"/>
    </source>
</evidence>
<dbReference type="GO" id="GO:2000001">
    <property type="term" value="P:regulation of DNA damage checkpoint"/>
    <property type="evidence" value="ECO:0007669"/>
    <property type="project" value="TreeGrafter"/>
</dbReference>
<feature type="compositionally biased region" description="Polar residues" evidence="1">
    <location>
        <begin position="454"/>
        <end position="475"/>
    </location>
</feature>
<dbReference type="GO" id="GO:0006974">
    <property type="term" value="P:DNA damage response"/>
    <property type="evidence" value="ECO:0007669"/>
    <property type="project" value="TreeGrafter"/>
</dbReference>
<dbReference type="AlphaFoldDB" id="A0A9Q1E088"/>
<feature type="compositionally biased region" description="Polar residues" evidence="1">
    <location>
        <begin position="346"/>
        <end position="362"/>
    </location>
</feature>
<accession>A0A9Q1E088</accession>
<dbReference type="PANTHER" id="PTHR16434:SF2">
    <property type="entry name" value="EWING'S TUMOR-ASSOCIATED ANTIGEN 1"/>
    <property type="match status" value="1"/>
</dbReference>
<feature type="region of interest" description="Disordered" evidence="1">
    <location>
        <begin position="555"/>
        <end position="593"/>
    </location>
</feature>
<reference evidence="2" key="1">
    <citation type="journal article" date="2023" name="Science">
        <title>Genome structures resolve the early diversification of teleost fishes.</title>
        <authorList>
            <person name="Parey E."/>
            <person name="Louis A."/>
            <person name="Montfort J."/>
            <person name="Bouchez O."/>
            <person name="Roques C."/>
            <person name="Iampietro C."/>
            <person name="Lluch J."/>
            <person name="Castinel A."/>
            <person name="Donnadieu C."/>
            <person name="Desvignes T."/>
            <person name="Floi Bucao C."/>
            <person name="Jouanno E."/>
            <person name="Wen M."/>
            <person name="Mejri S."/>
            <person name="Dirks R."/>
            <person name="Jansen H."/>
            <person name="Henkel C."/>
            <person name="Chen W.J."/>
            <person name="Zahm M."/>
            <person name="Cabau C."/>
            <person name="Klopp C."/>
            <person name="Thompson A.W."/>
            <person name="Robinson-Rechavi M."/>
            <person name="Braasch I."/>
            <person name="Lecointre G."/>
            <person name="Bobe J."/>
            <person name="Postlethwait J.H."/>
            <person name="Berthelot C."/>
            <person name="Roest Crollius H."/>
            <person name="Guiguen Y."/>
        </authorList>
    </citation>
    <scope>NUCLEOTIDE SEQUENCE</scope>
    <source>
        <strain evidence="2">Concon-B</strain>
    </source>
</reference>
<feature type="compositionally biased region" description="Basic and acidic residues" evidence="1">
    <location>
        <begin position="510"/>
        <end position="524"/>
    </location>
</feature>
<proteinExistence type="predicted"/>
<feature type="compositionally biased region" description="Polar residues" evidence="1">
    <location>
        <begin position="70"/>
        <end position="79"/>
    </location>
</feature>